<proteinExistence type="predicted"/>
<evidence type="ECO:0000313" key="2">
    <source>
        <dbReference type="Proteomes" id="UP000008983"/>
    </source>
</evidence>
<dbReference type="Proteomes" id="UP000008983">
    <property type="component" value="Unassembled WGS sequence"/>
</dbReference>
<evidence type="ECO:0000313" key="1">
    <source>
        <dbReference type="EMBL" id="EGR32618.1"/>
    </source>
</evidence>
<dbReference type="GeneID" id="14908772"/>
<reference evidence="1 2" key="1">
    <citation type="submission" date="2011-07" db="EMBL/GenBank/DDBJ databases">
        <authorList>
            <person name="Coyne R."/>
            <person name="Brami D."/>
            <person name="Johnson J."/>
            <person name="Hostetler J."/>
            <person name="Hannick L."/>
            <person name="Clark T."/>
            <person name="Cassidy-Hanley D."/>
            <person name="Inman J."/>
        </authorList>
    </citation>
    <scope>NUCLEOTIDE SEQUENCE [LARGE SCALE GENOMIC DNA]</scope>
    <source>
        <strain evidence="1 2">G5</strain>
    </source>
</reference>
<protein>
    <submittedName>
        <fullName evidence="1">Uncharacterized protein</fullName>
    </submittedName>
</protein>
<name>G0QQB7_ICHMU</name>
<dbReference type="RefSeq" id="XP_004036604.1">
    <property type="nucleotide sequence ID" value="XM_004036556.1"/>
</dbReference>
<dbReference type="InParanoid" id="G0QQB7"/>
<keyword evidence="2" id="KW-1185">Reference proteome</keyword>
<dbReference type="AlphaFoldDB" id="G0QQB7"/>
<dbReference type="EMBL" id="GL983617">
    <property type="protein sequence ID" value="EGR32618.1"/>
    <property type="molecule type" value="Genomic_DNA"/>
</dbReference>
<organism evidence="1 2">
    <name type="scientific">Ichthyophthirius multifiliis</name>
    <name type="common">White spot disease agent</name>
    <name type="synonym">Ich</name>
    <dbReference type="NCBI Taxonomy" id="5932"/>
    <lineage>
        <taxon>Eukaryota</taxon>
        <taxon>Sar</taxon>
        <taxon>Alveolata</taxon>
        <taxon>Ciliophora</taxon>
        <taxon>Intramacronucleata</taxon>
        <taxon>Oligohymenophorea</taxon>
        <taxon>Hymenostomatida</taxon>
        <taxon>Ophryoglenina</taxon>
        <taxon>Ichthyophthirius</taxon>
    </lineage>
</organism>
<sequence length="90" mass="11410">MRLKLNTLVKHLKHKLRRQRFKIKTQKKNQSRTIKKTCQMLIQMKFQFQMYVYVKIIINQNFKVIIQILYYSQKYFIKFNNFLEKYYKFC</sequence>
<gene>
    <name evidence="1" type="ORF">IMG5_076480</name>
</gene>
<accession>G0QQB7</accession>